<proteinExistence type="predicted"/>
<dbReference type="Gramene" id="KOM55855">
    <property type="protein sequence ID" value="KOM55855"/>
    <property type="gene ID" value="LR48_Vigan10g174700"/>
</dbReference>
<feature type="region of interest" description="Disordered" evidence="1">
    <location>
        <begin position="88"/>
        <end position="113"/>
    </location>
</feature>
<accession>A0A0L9VLD2</accession>
<name>A0A0L9VLD2_PHAAN</name>
<feature type="compositionally biased region" description="Low complexity" evidence="1">
    <location>
        <begin position="100"/>
        <end position="112"/>
    </location>
</feature>
<gene>
    <name evidence="2" type="ORF">LR48_Vigan10g174700</name>
</gene>
<dbReference type="Proteomes" id="UP000053144">
    <property type="component" value="Chromosome 10"/>
</dbReference>
<dbReference type="AlphaFoldDB" id="A0A0L9VLD2"/>
<organism evidence="2 3">
    <name type="scientific">Phaseolus angularis</name>
    <name type="common">Azuki bean</name>
    <name type="synonym">Vigna angularis</name>
    <dbReference type="NCBI Taxonomy" id="3914"/>
    <lineage>
        <taxon>Eukaryota</taxon>
        <taxon>Viridiplantae</taxon>
        <taxon>Streptophyta</taxon>
        <taxon>Embryophyta</taxon>
        <taxon>Tracheophyta</taxon>
        <taxon>Spermatophyta</taxon>
        <taxon>Magnoliopsida</taxon>
        <taxon>eudicotyledons</taxon>
        <taxon>Gunneridae</taxon>
        <taxon>Pentapetalae</taxon>
        <taxon>rosids</taxon>
        <taxon>fabids</taxon>
        <taxon>Fabales</taxon>
        <taxon>Fabaceae</taxon>
        <taxon>Papilionoideae</taxon>
        <taxon>50 kb inversion clade</taxon>
        <taxon>NPAAA clade</taxon>
        <taxon>indigoferoid/millettioid clade</taxon>
        <taxon>Phaseoleae</taxon>
        <taxon>Vigna</taxon>
    </lineage>
</organism>
<evidence type="ECO:0000256" key="1">
    <source>
        <dbReference type="SAM" id="MobiDB-lite"/>
    </source>
</evidence>
<reference evidence="3" key="1">
    <citation type="journal article" date="2015" name="Proc. Natl. Acad. Sci. U.S.A.">
        <title>Genome sequencing of adzuki bean (Vigna angularis) provides insight into high starch and low fat accumulation and domestication.</title>
        <authorList>
            <person name="Yang K."/>
            <person name="Tian Z."/>
            <person name="Chen C."/>
            <person name="Luo L."/>
            <person name="Zhao B."/>
            <person name="Wang Z."/>
            <person name="Yu L."/>
            <person name="Li Y."/>
            <person name="Sun Y."/>
            <person name="Li W."/>
            <person name="Chen Y."/>
            <person name="Li Y."/>
            <person name="Zhang Y."/>
            <person name="Ai D."/>
            <person name="Zhao J."/>
            <person name="Shang C."/>
            <person name="Ma Y."/>
            <person name="Wu B."/>
            <person name="Wang M."/>
            <person name="Gao L."/>
            <person name="Sun D."/>
            <person name="Zhang P."/>
            <person name="Guo F."/>
            <person name="Wang W."/>
            <person name="Li Y."/>
            <person name="Wang J."/>
            <person name="Varshney R.K."/>
            <person name="Wang J."/>
            <person name="Ling H.Q."/>
            <person name="Wan P."/>
        </authorList>
    </citation>
    <scope>NUCLEOTIDE SEQUENCE</scope>
    <source>
        <strain evidence="3">cv. Jingnong 6</strain>
    </source>
</reference>
<dbReference type="EMBL" id="CM003380">
    <property type="protein sequence ID" value="KOM55855.1"/>
    <property type="molecule type" value="Genomic_DNA"/>
</dbReference>
<evidence type="ECO:0000313" key="2">
    <source>
        <dbReference type="EMBL" id="KOM55855.1"/>
    </source>
</evidence>
<protein>
    <submittedName>
        <fullName evidence="2">Uncharacterized protein</fullName>
    </submittedName>
</protein>
<sequence length="170" mass="18784">MGSCSNLGRGLEEDLSWASGDDGVLASRAGKGSEELLKFLEDLDLHVWEEIDPKTYMAVFKRFSGLSGLWCDSAEFLQNARSSNFGKSKLDVRPNSARPNSCRSTSERSSNSGEIGRNVRFYVFGVDLGRSSLVSVSVRPCFLGAFVLGFSSVRPWFYERSSLELGSVRF</sequence>
<evidence type="ECO:0000313" key="3">
    <source>
        <dbReference type="Proteomes" id="UP000053144"/>
    </source>
</evidence>